<comment type="caution">
    <text evidence="2">The sequence shown here is derived from an EMBL/GenBank/DDBJ whole genome shotgun (WGS) entry which is preliminary data.</text>
</comment>
<evidence type="ECO:0000313" key="2">
    <source>
        <dbReference type="EMBL" id="KAF9701453.1"/>
    </source>
</evidence>
<reference evidence="2" key="2">
    <citation type="submission" date="2020-09" db="EMBL/GenBank/DDBJ databases">
        <title>Reference genome assembly for Australian Ascochyta lentis isolate Al4.</title>
        <authorList>
            <person name="Lee R.C."/>
            <person name="Farfan-Caceres L.M."/>
            <person name="Debler J.W."/>
            <person name="Williams A.H."/>
            <person name="Henares B.M."/>
        </authorList>
    </citation>
    <scope>NUCLEOTIDE SEQUENCE</scope>
    <source>
        <strain evidence="2">Al4</strain>
    </source>
</reference>
<gene>
    <name evidence="2" type="ORF">EKO04_000015</name>
</gene>
<accession>A0A8H7MMF9</accession>
<reference evidence="2" key="1">
    <citation type="submission" date="2018-12" db="EMBL/GenBank/DDBJ databases">
        <authorList>
            <person name="Syme R.A."/>
            <person name="Farfan-Caceres L."/>
            <person name="Lichtenzveig J."/>
        </authorList>
    </citation>
    <scope>NUCLEOTIDE SEQUENCE</scope>
    <source>
        <strain evidence="2">Al4</strain>
    </source>
</reference>
<dbReference type="Proteomes" id="UP000651452">
    <property type="component" value="Unassembled WGS sequence"/>
</dbReference>
<dbReference type="EMBL" id="RZGK01000002">
    <property type="protein sequence ID" value="KAF9701453.1"/>
    <property type="molecule type" value="Genomic_DNA"/>
</dbReference>
<feature type="transmembrane region" description="Helical" evidence="1">
    <location>
        <begin position="93"/>
        <end position="112"/>
    </location>
</feature>
<evidence type="ECO:0000313" key="3">
    <source>
        <dbReference type="Proteomes" id="UP000651452"/>
    </source>
</evidence>
<dbReference type="OrthoDB" id="4495745at2759"/>
<keyword evidence="3" id="KW-1185">Reference proteome</keyword>
<protein>
    <submittedName>
        <fullName evidence="2">Uncharacterized protein</fullName>
    </submittedName>
</protein>
<keyword evidence="1" id="KW-0812">Transmembrane</keyword>
<name>A0A8H7MMF9_9PLEO</name>
<keyword evidence="1" id="KW-1133">Transmembrane helix</keyword>
<proteinExistence type="predicted"/>
<sequence>MLEYYWEEGIDEAGVDFLEDSDFATDYEYLLYNRWGDAANPYGQTINAFLVVEGWNVMLVLRLISIGVFLTVCIVSIATAVSHSFEIGLTAGSYAASLLSVMLAVFAFLSLII</sequence>
<organism evidence="2 3">
    <name type="scientific">Ascochyta lentis</name>
    <dbReference type="NCBI Taxonomy" id="205686"/>
    <lineage>
        <taxon>Eukaryota</taxon>
        <taxon>Fungi</taxon>
        <taxon>Dikarya</taxon>
        <taxon>Ascomycota</taxon>
        <taxon>Pezizomycotina</taxon>
        <taxon>Dothideomycetes</taxon>
        <taxon>Pleosporomycetidae</taxon>
        <taxon>Pleosporales</taxon>
        <taxon>Pleosporineae</taxon>
        <taxon>Didymellaceae</taxon>
        <taxon>Ascochyta</taxon>
    </lineage>
</organism>
<dbReference type="AlphaFoldDB" id="A0A8H7MMF9"/>
<keyword evidence="1" id="KW-0472">Membrane</keyword>
<evidence type="ECO:0000256" key="1">
    <source>
        <dbReference type="SAM" id="Phobius"/>
    </source>
</evidence>
<feature type="transmembrane region" description="Helical" evidence="1">
    <location>
        <begin position="59"/>
        <end position="81"/>
    </location>
</feature>